<reference evidence="2" key="1">
    <citation type="submission" date="2018-02" db="EMBL/GenBank/DDBJ databases">
        <title>Rhizophora mucronata_Transcriptome.</title>
        <authorList>
            <person name="Meera S.P."/>
            <person name="Sreeshan A."/>
            <person name="Augustine A."/>
        </authorList>
    </citation>
    <scope>NUCLEOTIDE SEQUENCE</scope>
    <source>
        <tissue evidence="2">Leaf</tissue>
    </source>
</reference>
<evidence type="ECO:0000256" key="1">
    <source>
        <dbReference type="SAM" id="Phobius"/>
    </source>
</evidence>
<feature type="transmembrane region" description="Helical" evidence="1">
    <location>
        <begin position="28"/>
        <end position="48"/>
    </location>
</feature>
<proteinExistence type="predicted"/>
<accession>A0A2P2JVT3</accession>
<keyword evidence="1" id="KW-0812">Transmembrane</keyword>
<keyword evidence="1" id="KW-0472">Membrane</keyword>
<keyword evidence="1" id="KW-1133">Transmembrane helix</keyword>
<dbReference type="EMBL" id="GGEC01017103">
    <property type="protein sequence ID" value="MBW97586.1"/>
    <property type="molecule type" value="Transcribed_RNA"/>
</dbReference>
<organism evidence="2">
    <name type="scientific">Rhizophora mucronata</name>
    <name type="common">Asiatic mangrove</name>
    <dbReference type="NCBI Taxonomy" id="61149"/>
    <lineage>
        <taxon>Eukaryota</taxon>
        <taxon>Viridiplantae</taxon>
        <taxon>Streptophyta</taxon>
        <taxon>Embryophyta</taxon>
        <taxon>Tracheophyta</taxon>
        <taxon>Spermatophyta</taxon>
        <taxon>Magnoliopsida</taxon>
        <taxon>eudicotyledons</taxon>
        <taxon>Gunneridae</taxon>
        <taxon>Pentapetalae</taxon>
        <taxon>rosids</taxon>
        <taxon>fabids</taxon>
        <taxon>Malpighiales</taxon>
        <taxon>Rhizophoraceae</taxon>
        <taxon>Rhizophora</taxon>
    </lineage>
</organism>
<evidence type="ECO:0000313" key="2">
    <source>
        <dbReference type="EMBL" id="MBW97586.1"/>
    </source>
</evidence>
<dbReference type="AlphaFoldDB" id="A0A2P2JVT3"/>
<sequence length="53" mass="6067">MGKKGGGWFSSMKKVFKSSSKEFSDKKVISQFSFFVFFNKLVGLSYALKARKF</sequence>
<protein>
    <submittedName>
        <fullName evidence="2">Uncharacterized protein</fullName>
    </submittedName>
</protein>
<name>A0A2P2JVT3_RHIMU</name>